<evidence type="ECO:0000313" key="9">
    <source>
        <dbReference type="Proteomes" id="UP000581135"/>
    </source>
</evidence>
<dbReference type="InterPro" id="IPR001792">
    <property type="entry name" value="Acylphosphatase-like_dom"/>
</dbReference>
<dbReference type="SUPFAM" id="SSF54975">
    <property type="entry name" value="Acylphosphatase/BLUF domain-like"/>
    <property type="match status" value="1"/>
</dbReference>
<organism evidence="8 9">
    <name type="scientific">Limibacillus halophilus</name>
    <dbReference type="NCBI Taxonomy" id="1579333"/>
    <lineage>
        <taxon>Bacteria</taxon>
        <taxon>Pseudomonadati</taxon>
        <taxon>Pseudomonadota</taxon>
        <taxon>Alphaproteobacteria</taxon>
        <taxon>Rhodospirillales</taxon>
        <taxon>Rhodovibrionaceae</taxon>
        <taxon>Limibacillus</taxon>
    </lineage>
</organism>
<dbReference type="PANTHER" id="PTHR47268">
    <property type="entry name" value="ACYLPHOSPHATASE"/>
    <property type="match status" value="1"/>
</dbReference>
<evidence type="ECO:0000313" key="8">
    <source>
        <dbReference type="EMBL" id="MBB3065695.1"/>
    </source>
</evidence>
<dbReference type="PROSITE" id="PS00151">
    <property type="entry name" value="ACYLPHOSPHATASE_2"/>
    <property type="match status" value="1"/>
</dbReference>
<proteinExistence type="inferred from homology"/>
<dbReference type="Proteomes" id="UP000581135">
    <property type="component" value="Unassembled WGS sequence"/>
</dbReference>
<dbReference type="Pfam" id="PF00708">
    <property type="entry name" value="Acylphosphatase"/>
    <property type="match status" value="1"/>
</dbReference>
<name>A0A839SXF8_9PROT</name>
<dbReference type="InterPro" id="IPR036046">
    <property type="entry name" value="Acylphosphatase-like_dom_sf"/>
</dbReference>
<dbReference type="PROSITE" id="PS00150">
    <property type="entry name" value="ACYLPHOSPHATASE_1"/>
    <property type="match status" value="1"/>
</dbReference>
<comment type="similarity">
    <text evidence="1 6">Belongs to the acylphosphatase family.</text>
</comment>
<evidence type="ECO:0000256" key="2">
    <source>
        <dbReference type="ARBA" id="ARBA00012150"/>
    </source>
</evidence>
<dbReference type="EMBL" id="JACHXA010000005">
    <property type="protein sequence ID" value="MBB3065695.1"/>
    <property type="molecule type" value="Genomic_DNA"/>
</dbReference>
<comment type="caution">
    <text evidence="8">The sequence shown here is derived from an EMBL/GenBank/DDBJ whole genome shotgun (WGS) entry which is preliminary data.</text>
</comment>
<dbReference type="PANTHER" id="PTHR47268:SF4">
    <property type="entry name" value="ACYLPHOSPHATASE"/>
    <property type="match status" value="1"/>
</dbReference>
<sequence length="91" mass="9903">MKAVTAIVSGRVQGVWFRAWTKEQAGELGLSGWVRNRRDGTVEALLCGDTASVDRMLVLLKEGPPLAKVFAVDCQVWAGDIPDDFTQIATL</sequence>
<evidence type="ECO:0000256" key="1">
    <source>
        <dbReference type="ARBA" id="ARBA00005614"/>
    </source>
</evidence>
<dbReference type="GO" id="GO:0003998">
    <property type="term" value="F:acylphosphatase activity"/>
    <property type="evidence" value="ECO:0007669"/>
    <property type="project" value="UniProtKB-EC"/>
</dbReference>
<accession>A0A839SXF8</accession>
<evidence type="ECO:0000256" key="6">
    <source>
        <dbReference type="RuleBase" id="RU004168"/>
    </source>
</evidence>
<evidence type="ECO:0000259" key="7">
    <source>
        <dbReference type="PROSITE" id="PS51160"/>
    </source>
</evidence>
<keyword evidence="9" id="KW-1185">Reference proteome</keyword>
<dbReference type="Gene3D" id="3.30.70.100">
    <property type="match status" value="1"/>
</dbReference>
<feature type="domain" description="Acylphosphatase-like" evidence="7">
    <location>
        <begin position="3"/>
        <end position="89"/>
    </location>
</feature>
<dbReference type="InterPro" id="IPR017968">
    <property type="entry name" value="Acylphosphatase_CS"/>
</dbReference>
<feature type="active site" evidence="4">
    <location>
        <position position="18"/>
    </location>
</feature>
<evidence type="ECO:0000256" key="4">
    <source>
        <dbReference type="PROSITE-ProRule" id="PRU00520"/>
    </source>
</evidence>
<keyword evidence="4 5" id="KW-0378">Hydrolase</keyword>
<reference evidence="8 9" key="1">
    <citation type="submission" date="2020-08" db="EMBL/GenBank/DDBJ databases">
        <title>Genomic Encyclopedia of Type Strains, Phase III (KMG-III): the genomes of soil and plant-associated and newly described type strains.</title>
        <authorList>
            <person name="Whitman W."/>
        </authorList>
    </citation>
    <scope>NUCLEOTIDE SEQUENCE [LARGE SCALE GENOMIC DNA]</scope>
    <source>
        <strain evidence="8 9">CECT 8803</strain>
    </source>
</reference>
<dbReference type="PROSITE" id="PS51160">
    <property type="entry name" value="ACYLPHOSPHATASE_3"/>
    <property type="match status" value="1"/>
</dbReference>
<evidence type="ECO:0000256" key="3">
    <source>
        <dbReference type="ARBA" id="ARBA00047645"/>
    </source>
</evidence>
<feature type="active site" evidence="4">
    <location>
        <position position="36"/>
    </location>
</feature>
<evidence type="ECO:0000256" key="5">
    <source>
        <dbReference type="RuleBase" id="RU000553"/>
    </source>
</evidence>
<protein>
    <recommendedName>
        <fullName evidence="2 4">Acylphosphatase</fullName>
        <ecNumber evidence="2 4">3.6.1.7</ecNumber>
    </recommendedName>
</protein>
<dbReference type="PRINTS" id="PR00112">
    <property type="entry name" value="ACYLPHPHTASE"/>
</dbReference>
<gene>
    <name evidence="8" type="ORF">FHR98_001991</name>
</gene>
<comment type="catalytic activity">
    <reaction evidence="3 4 5">
        <text>an acyl phosphate + H2O = a carboxylate + phosphate + H(+)</text>
        <dbReference type="Rhea" id="RHEA:14965"/>
        <dbReference type="ChEBI" id="CHEBI:15377"/>
        <dbReference type="ChEBI" id="CHEBI:15378"/>
        <dbReference type="ChEBI" id="CHEBI:29067"/>
        <dbReference type="ChEBI" id="CHEBI:43474"/>
        <dbReference type="ChEBI" id="CHEBI:59918"/>
        <dbReference type="EC" id="3.6.1.7"/>
    </reaction>
</comment>
<dbReference type="InterPro" id="IPR020456">
    <property type="entry name" value="Acylphosphatase"/>
</dbReference>
<dbReference type="RefSeq" id="WP_183416527.1">
    <property type="nucleotide sequence ID" value="NZ_JACHXA010000005.1"/>
</dbReference>
<dbReference type="AlphaFoldDB" id="A0A839SXF8"/>
<dbReference type="EC" id="3.6.1.7" evidence="2 4"/>